<dbReference type="InterPro" id="IPR013325">
    <property type="entry name" value="RNA_pol_sigma_r2"/>
</dbReference>
<comment type="similarity">
    <text evidence="1">Belongs to the sigma-70 factor family. ECF subfamily.</text>
</comment>
<evidence type="ECO:0000256" key="1">
    <source>
        <dbReference type="ARBA" id="ARBA00010641"/>
    </source>
</evidence>
<sequence>MNSLSDRYGNRSDEELAALLHRGQQAAFGEIFRRYWKRLYAYAYRIHDREAVCEDIVQEVFTDLWERRHREPIANLEGYLFRATKYSIASHLRGVRFSPAQQEALQELEMDGTVEDKLAAEDLDRCLQHGITELPPRCRRVFQLSRFGHYSNTEIASTLNISIRTVEKHISDAIKQLRSRVEVHHLLVLVISTLA</sequence>
<dbReference type="Gene3D" id="1.10.10.10">
    <property type="entry name" value="Winged helix-like DNA-binding domain superfamily/Winged helix DNA-binding domain"/>
    <property type="match status" value="1"/>
</dbReference>
<dbReference type="SUPFAM" id="SSF88946">
    <property type="entry name" value="Sigma2 domain of RNA polymerase sigma factors"/>
    <property type="match status" value="1"/>
</dbReference>
<dbReference type="InterPro" id="IPR013249">
    <property type="entry name" value="RNA_pol_sigma70_r4_t2"/>
</dbReference>
<dbReference type="NCBIfam" id="TIGR02985">
    <property type="entry name" value="Sig70_bacteroi1"/>
    <property type="match status" value="1"/>
</dbReference>
<dbReference type="GO" id="GO:0003677">
    <property type="term" value="F:DNA binding"/>
    <property type="evidence" value="ECO:0007669"/>
    <property type="project" value="InterPro"/>
</dbReference>
<dbReference type="PANTHER" id="PTHR43133">
    <property type="entry name" value="RNA POLYMERASE ECF-TYPE SIGMA FACTO"/>
    <property type="match status" value="1"/>
</dbReference>
<dbReference type="InterPro" id="IPR039425">
    <property type="entry name" value="RNA_pol_sigma-70-like"/>
</dbReference>
<keyword evidence="8" id="KW-1185">Reference proteome</keyword>
<dbReference type="InterPro" id="IPR007627">
    <property type="entry name" value="RNA_pol_sigma70_r2"/>
</dbReference>
<dbReference type="PANTHER" id="PTHR43133:SF46">
    <property type="entry name" value="RNA POLYMERASE SIGMA-70 FACTOR ECF SUBFAMILY"/>
    <property type="match status" value="1"/>
</dbReference>
<evidence type="ECO:0000256" key="2">
    <source>
        <dbReference type="ARBA" id="ARBA00023015"/>
    </source>
</evidence>
<comment type="caution">
    <text evidence="7">The sequence shown here is derived from an EMBL/GenBank/DDBJ whole genome shotgun (WGS) entry which is preliminary data.</text>
</comment>
<dbReference type="Pfam" id="PF04542">
    <property type="entry name" value="Sigma70_r2"/>
    <property type="match status" value="1"/>
</dbReference>
<dbReference type="InterPro" id="IPR013324">
    <property type="entry name" value="RNA_pol_sigma_r3/r4-like"/>
</dbReference>
<feature type="domain" description="RNA polymerase sigma-70 region 2" evidence="5">
    <location>
        <begin position="32"/>
        <end position="94"/>
    </location>
</feature>
<dbReference type="AlphaFoldDB" id="A0A2S6I8L3"/>
<feature type="domain" description="RNA polymerase sigma factor 70 region 4 type 2" evidence="6">
    <location>
        <begin position="125"/>
        <end position="177"/>
    </location>
</feature>
<evidence type="ECO:0000313" key="7">
    <source>
        <dbReference type="EMBL" id="PPK87846.1"/>
    </source>
</evidence>
<dbReference type="OrthoDB" id="665981at2"/>
<dbReference type="NCBIfam" id="TIGR02937">
    <property type="entry name" value="sigma70-ECF"/>
    <property type="match status" value="1"/>
</dbReference>
<dbReference type="Gene3D" id="1.10.1740.10">
    <property type="match status" value="1"/>
</dbReference>
<proteinExistence type="inferred from homology"/>
<keyword evidence="3" id="KW-0731">Sigma factor</keyword>
<keyword evidence="4" id="KW-0804">Transcription</keyword>
<organism evidence="7 8">
    <name type="scientific">Neolewinella xylanilytica</name>
    <dbReference type="NCBI Taxonomy" id="1514080"/>
    <lineage>
        <taxon>Bacteria</taxon>
        <taxon>Pseudomonadati</taxon>
        <taxon>Bacteroidota</taxon>
        <taxon>Saprospiria</taxon>
        <taxon>Saprospirales</taxon>
        <taxon>Lewinellaceae</taxon>
        <taxon>Neolewinella</taxon>
    </lineage>
</organism>
<dbReference type="EMBL" id="PTJC01000005">
    <property type="protein sequence ID" value="PPK87846.1"/>
    <property type="molecule type" value="Genomic_DNA"/>
</dbReference>
<dbReference type="SUPFAM" id="SSF88659">
    <property type="entry name" value="Sigma3 and sigma4 domains of RNA polymerase sigma factors"/>
    <property type="match status" value="1"/>
</dbReference>
<evidence type="ECO:0000259" key="5">
    <source>
        <dbReference type="Pfam" id="PF04542"/>
    </source>
</evidence>
<dbReference type="Pfam" id="PF08281">
    <property type="entry name" value="Sigma70_r4_2"/>
    <property type="match status" value="1"/>
</dbReference>
<evidence type="ECO:0000256" key="4">
    <source>
        <dbReference type="ARBA" id="ARBA00023163"/>
    </source>
</evidence>
<protein>
    <submittedName>
        <fullName evidence="7">RNA polymerase sigma-70 factor (ECF subfamily)</fullName>
    </submittedName>
</protein>
<gene>
    <name evidence="7" type="ORF">CLV84_0799</name>
</gene>
<dbReference type="GO" id="GO:0006352">
    <property type="term" value="P:DNA-templated transcription initiation"/>
    <property type="evidence" value="ECO:0007669"/>
    <property type="project" value="InterPro"/>
</dbReference>
<dbReference type="InterPro" id="IPR014327">
    <property type="entry name" value="RNA_pol_sigma70_bacteroid"/>
</dbReference>
<dbReference type="GO" id="GO:0016987">
    <property type="term" value="F:sigma factor activity"/>
    <property type="evidence" value="ECO:0007669"/>
    <property type="project" value="UniProtKB-KW"/>
</dbReference>
<dbReference type="InterPro" id="IPR036388">
    <property type="entry name" value="WH-like_DNA-bd_sf"/>
</dbReference>
<reference evidence="7 8" key="1">
    <citation type="submission" date="2018-02" db="EMBL/GenBank/DDBJ databases">
        <title>Genomic Encyclopedia of Archaeal and Bacterial Type Strains, Phase II (KMG-II): from individual species to whole genera.</title>
        <authorList>
            <person name="Goeker M."/>
        </authorList>
    </citation>
    <scope>NUCLEOTIDE SEQUENCE [LARGE SCALE GENOMIC DNA]</scope>
    <source>
        <strain evidence="7 8">DSM 29526</strain>
    </source>
</reference>
<accession>A0A2S6I8L3</accession>
<dbReference type="InterPro" id="IPR014284">
    <property type="entry name" value="RNA_pol_sigma-70_dom"/>
</dbReference>
<evidence type="ECO:0000313" key="8">
    <source>
        <dbReference type="Proteomes" id="UP000237662"/>
    </source>
</evidence>
<evidence type="ECO:0000259" key="6">
    <source>
        <dbReference type="Pfam" id="PF08281"/>
    </source>
</evidence>
<dbReference type="Proteomes" id="UP000237662">
    <property type="component" value="Unassembled WGS sequence"/>
</dbReference>
<name>A0A2S6I8L3_9BACT</name>
<dbReference type="RefSeq" id="WP_104418426.1">
    <property type="nucleotide sequence ID" value="NZ_PTJC01000005.1"/>
</dbReference>
<keyword evidence="2" id="KW-0805">Transcription regulation</keyword>
<evidence type="ECO:0000256" key="3">
    <source>
        <dbReference type="ARBA" id="ARBA00023082"/>
    </source>
</evidence>